<dbReference type="EMBL" id="RBNJ01000023">
    <property type="protein sequence ID" value="RUS35579.1"/>
    <property type="molecule type" value="Genomic_DNA"/>
</dbReference>
<organism evidence="1 2">
    <name type="scientific">Jimgerdemannia flammicorona</name>
    <dbReference type="NCBI Taxonomy" id="994334"/>
    <lineage>
        <taxon>Eukaryota</taxon>
        <taxon>Fungi</taxon>
        <taxon>Fungi incertae sedis</taxon>
        <taxon>Mucoromycota</taxon>
        <taxon>Mucoromycotina</taxon>
        <taxon>Endogonomycetes</taxon>
        <taxon>Endogonales</taxon>
        <taxon>Endogonaceae</taxon>
        <taxon>Jimgerdemannia</taxon>
    </lineage>
</organism>
<proteinExistence type="predicted"/>
<protein>
    <submittedName>
        <fullName evidence="1">Uncharacterized protein</fullName>
    </submittedName>
</protein>
<gene>
    <name evidence="1" type="ORF">BC938DRAFT_476224</name>
</gene>
<comment type="caution">
    <text evidence="1">The sequence shown here is derived from an EMBL/GenBank/DDBJ whole genome shotgun (WGS) entry which is preliminary data.</text>
</comment>
<sequence length="372" mass="43053">MPNRTETLAKCINDARHSKDVMTLPTLDNNPRPEETLISEFIDAVKQCTRKSGAGDQADYQRMAWQYYMVHLHLSRLERQVAQNRFDAVMGEIAKGIWPDALKNNNSKRFLNQRVMYGRRYFQIGNVLQERFVNFSAPLELIKNITMKELSEAIETFMECDNKVSEIDELNEVLKHRMPIHVTMQTSVGYVIRLVVGRLAAAKSILSAMPKTSTETLMKYIKDARRSTNTKELPLLDDNDCPEETLISEFIDAVQVCMRTAGIKDAAENQCMAWRYYIVHLHLKRLERQVVRSRFSGVMRKIANGIWPKTDKNTRQFLNQRLMFAKRFYEIANVLKEHFVNFSAPLMVIKTIALKDFTEVLETSIESDDNVS</sequence>
<reference evidence="1 2" key="1">
    <citation type="journal article" date="2018" name="New Phytol.">
        <title>Phylogenomics of Endogonaceae and evolution of mycorrhizas within Mucoromycota.</title>
        <authorList>
            <person name="Chang Y."/>
            <person name="Desiro A."/>
            <person name="Na H."/>
            <person name="Sandor L."/>
            <person name="Lipzen A."/>
            <person name="Clum A."/>
            <person name="Barry K."/>
            <person name="Grigoriev I.V."/>
            <person name="Martin F.M."/>
            <person name="Stajich J.E."/>
            <person name="Smith M.E."/>
            <person name="Bonito G."/>
            <person name="Spatafora J.W."/>
        </authorList>
    </citation>
    <scope>NUCLEOTIDE SEQUENCE [LARGE SCALE GENOMIC DNA]</scope>
    <source>
        <strain evidence="1 2">AD002</strain>
    </source>
</reference>
<evidence type="ECO:0000313" key="2">
    <source>
        <dbReference type="Proteomes" id="UP000274822"/>
    </source>
</evidence>
<evidence type="ECO:0000313" key="1">
    <source>
        <dbReference type="EMBL" id="RUS35579.1"/>
    </source>
</evidence>
<keyword evidence="2" id="KW-1185">Reference proteome</keyword>
<dbReference type="Proteomes" id="UP000274822">
    <property type="component" value="Unassembled WGS sequence"/>
</dbReference>
<dbReference type="AlphaFoldDB" id="A0A433R0K5"/>
<name>A0A433R0K5_9FUNG</name>
<accession>A0A433R0K5</accession>